<name>I3EF01_NEMP3</name>
<gene>
    <name evidence="2" type="ORF">NEQG_01870</name>
</gene>
<protein>
    <submittedName>
        <fullName evidence="2">Uncharacterized protein</fullName>
    </submittedName>
</protein>
<dbReference type="InParanoid" id="I3EF01"/>
<evidence type="ECO:0000313" key="3">
    <source>
        <dbReference type="Proteomes" id="UP000002872"/>
    </source>
</evidence>
<dbReference type="VEuPathDB" id="MicrosporidiaDB:NEQG_01870"/>
<feature type="region of interest" description="Disordered" evidence="1">
    <location>
        <begin position="78"/>
        <end position="105"/>
    </location>
</feature>
<sequence>MEKKKRTHWTTNYLKRIKSTEVTLKRRQSKRSKTLPNIHKEIEIMPIFTKEKEEKVLRTPDRVIHTPKRNLVYISPQHNITIPPTPHGASEEYISETRSRKRLFT</sequence>
<dbReference type="AlphaFoldDB" id="I3EF01"/>
<evidence type="ECO:0000256" key="1">
    <source>
        <dbReference type="SAM" id="MobiDB-lite"/>
    </source>
</evidence>
<dbReference type="Proteomes" id="UP000002872">
    <property type="component" value="Unassembled WGS sequence"/>
</dbReference>
<proteinExistence type="predicted"/>
<keyword evidence="3" id="KW-1185">Reference proteome</keyword>
<dbReference type="OrthoDB" id="2186451at2759"/>
<dbReference type="EMBL" id="GL870880">
    <property type="protein sequence ID" value="EIJ87798.1"/>
    <property type="molecule type" value="Genomic_DNA"/>
</dbReference>
<dbReference type="OMA" id="RVIHTPK"/>
<organism evidence="2 3">
    <name type="scientific">Nematocida parisii (strain ERTm3)</name>
    <name type="common">Nematode killer fungus</name>
    <dbReference type="NCBI Taxonomy" id="935791"/>
    <lineage>
        <taxon>Eukaryota</taxon>
        <taxon>Fungi</taxon>
        <taxon>Fungi incertae sedis</taxon>
        <taxon>Microsporidia</taxon>
        <taxon>Nematocida</taxon>
    </lineage>
</organism>
<accession>I3EF01</accession>
<evidence type="ECO:0000313" key="2">
    <source>
        <dbReference type="EMBL" id="EIJ87798.1"/>
    </source>
</evidence>
<dbReference type="HOGENOM" id="CLU_2237286_0_0_1"/>
<reference evidence="2" key="1">
    <citation type="submission" date="2011-01" db="EMBL/GenBank/DDBJ databases">
        <title>The Genome Sequence of Nematocida parisii strain ERTm3.</title>
        <authorList>
            <consortium name="The Broad Institute Genome Sequencing Platform"/>
            <consortium name="The Broad Institute Genome Sequencing Center for Infectious Disease"/>
            <person name="Cuomo C."/>
            <person name="Troemel E."/>
            <person name="Young S.K."/>
            <person name="Zeng Q."/>
            <person name="Gargeya S."/>
            <person name="Fitzgerald M."/>
            <person name="Haas B."/>
            <person name="Abouelleil A."/>
            <person name="Alvarado L."/>
            <person name="Arachchi H.M."/>
            <person name="Berlin A."/>
            <person name="Chapman S.B."/>
            <person name="Gearin G."/>
            <person name="Goldberg J."/>
            <person name="Griggs A."/>
            <person name="Gujja S."/>
            <person name="Hansen M."/>
            <person name="Heiman D."/>
            <person name="Howarth C."/>
            <person name="Larimer J."/>
            <person name="Lui A."/>
            <person name="MacDonald P.J.P."/>
            <person name="McCowen C."/>
            <person name="Montmayeur A."/>
            <person name="Murphy C."/>
            <person name="Neiman D."/>
            <person name="Pearson M."/>
            <person name="Priest M."/>
            <person name="Roberts A."/>
            <person name="Saif S."/>
            <person name="Shea T."/>
            <person name="Sisk P."/>
            <person name="Stolte C."/>
            <person name="Sykes S."/>
            <person name="Wortman J."/>
            <person name="Nusbaum C."/>
            <person name="Birren B."/>
        </authorList>
    </citation>
    <scope>NUCLEOTIDE SEQUENCE</scope>
    <source>
        <strain evidence="2">ERTm3</strain>
    </source>
</reference>